<protein>
    <submittedName>
        <fullName evidence="1">Uncharacterized protein</fullName>
    </submittedName>
</protein>
<keyword evidence="2" id="KW-1185">Reference proteome</keyword>
<dbReference type="Proteomes" id="UP000298347">
    <property type="component" value="Unassembled WGS sequence"/>
</dbReference>
<gene>
    <name evidence="1" type="ORF">E4665_03285</name>
</gene>
<comment type="caution">
    <text evidence="1">The sequence shown here is derived from an EMBL/GenBank/DDBJ whole genome shotgun (WGS) entry which is preliminary data.</text>
</comment>
<reference evidence="1 2" key="1">
    <citation type="journal article" date="2015" name="Int. J. Syst. Evol. Microbiol.">
        <title>Sporolactobacillus shoreae sp. nov. and Sporolactobacillus spathodeae sp. nov., two spore-forming lactic acid bacteria isolated from tree barks in Thailand.</title>
        <authorList>
            <person name="Thamacharoensuk T."/>
            <person name="Kitahara M."/>
            <person name="Ohkuma M."/>
            <person name="Thongchul N."/>
            <person name="Tanasupawat S."/>
        </authorList>
    </citation>
    <scope>NUCLEOTIDE SEQUENCE [LARGE SCALE GENOMIC DNA]</scope>
    <source>
        <strain evidence="1 2">BK92</strain>
    </source>
</reference>
<dbReference type="EMBL" id="SRJD01000002">
    <property type="protein sequence ID" value="TGA99985.1"/>
    <property type="molecule type" value="Genomic_DNA"/>
</dbReference>
<dbReference type="Gene3D" id="3.40.50.300">
    <property type="entry name" value="P-loop containing nucleotide triphosphate hydrolases"/>
    <property type="match status" value="1"/>
</dbReference>
<dbReference type="SUPFAM" id="SSF53795">
    <property type="entry name" value="PEP carboxykinase-like"/>
    <property type="match status" value="1"/>
</dbReference>
<evidence type="ECO:0000313" key="1">
    <source>
        <dbReference type="EMBL" id="TGA99985.1"/>
    </source>
</evidence>
<dbReference type="InterPro" id="IPR027417">
    <property type="entry name" value="P-loop_NTPase"/>
</dbReference>
<dbReference type="RefSeq" id="WP_135347380.1">
    <property type="nucleotide sequence ID" value="NZ_SRJD01000002.1"/>
</dbReference>
<dbReference type="OrthoDB" id="116421at2"/>
<name>A0A4Z0GS37_9BACL</name>
<proteinExistence type="predicted"/>
<accession>A0A4Z0GS37</accession>
<dbReference type="AlphaFoldDB" id="A0A4Z0GS37"/>
<sequence length="261" mass="29339">MYQKICQIDEQYVKITCDSSSLWEYVEPNFITVPSTVPDQADIEIDILGDYGIPFTGFTVHVADLNRAVLFKRDDYLIAATPDFRKAVIKAHDFMALKHALLNFYSSYLIHHQSGLLIHSSCVVDHGAAHLFAGISGAGKSTVARLSYPRKLLSDEATLIKVSPEAIDVYNSPFRSDIPAADGGNSCALKSIQLLHQSSQNQRTRAAQETGFNQLFERTFYWPCKEQDVLTIRALLKKVVERVPVYDLSFQKNSTFWTLIS</sequence>
<evidence type="ECO:0000313" key="2">
    <source>
        <dbReference type="Proteomes" id="UP000298347"/>
    </source>
</evidence>
<organism evidence="1 2">
    <name type="scientific">Sporolactobacillus shoreae</name>
    <dbReference type="NCBI Taxonomy" id="1465501"/>
    <lineage>
        <taxon>Bacteria</taxon>
        <taxon>Bacillati</taxon>
        <taxon>Bacillota</taxon>
        <taxon>Bacilli</taxon>
        <taxon>Bacillales</taxon>
        <taxon>Sporolactobacillaceae</taxon>
        <taxon>Sporolactobacillus</taxon>
    </lineage>
</organism>